<dbReference type="PANTHER" id="PTHR42917:SF2">
    <property type="entry name" value="2,4-DIENOYL-COA REDUCTASE [(2E)-ENOYL-COA-PRODUCING]"/>
    <property type="match status" value="1"/>
</dbReference>
<dbReference type="Gene3D" id="3.40.50.720">
    <property type="entry name" value="NAD(P)-binding Rossmann-like Domain"/>
    <property type="match status" value="1"/>
</dbReference>
<organism evidence="6">
    <name type="scientific">marine sediment metagenome</name>
    <dbReference type="NCBI Taxonomy" id="412755"/>
    <lineage>
        <taxon>unclassified sequences</taxon>
        <taxon>metagenomes</taxon>
        <taxon>ecological metagenomes</taxon>
    </lineage>
</organism>
<dbReference type="Pfam" id="PF07992">
    <property type="entry name" value="Pyr_redox_2"/>
    <property type="match status" value="1"/>
</dbReference>
<dbReference type="Gene3D" id="3.50.50.60">
    <property type="entry name" value="FAD/NAD(P)-binding domain"/>
    <property type="match status" value="1"/>
</dbReference>
<dbReference type="SUPFAM" id="SSF51905">
    <property type="entry name" value="FAD/NAD(P)-binding domain"/>
    <property type="match status" value="1"/>
</dbReference>
<dbReference type="EMBL" id="BART01024429">
    <property type="protein sequence ID" value="GAH04010.1"/>
    <property type="molecule type" value="Genomic_DNA"/>
</dbReference>
<comment type="caution">
    <text evidence="6">The sequence shown here is derived from an EMBL/GenBank/DDBJ whole genome shotgun (WGS) entry which is preliminary data.</text>
</comment>
<evidence type="ECO:0000256" key="4">
    <source>
        <dbReference type="ARBA" id="ARBA00023002"/>
    </source>
</evidence>
<dbReference type="AlphaFoldDB" id="X1D6V8"/>
<comment type="cofactor">
    <cofactor evidence="1">
        <name>FMN</name>
        <dbReference type="ChEBI" id="CHEBI:58210"/>
    </cofactor>
</comment>
<name>X1D6V8_9ZZZZ</name>
<evidence type="ECO:0000259" key="5">
    <source>
        <dbReference type="Pfam" id="PF07992"/>
    </source>
</evidence>
<sequence>GGQLLVASLPPHKGVLAKLADYFKTQVEQVGIKVELGREATPEVILKAEPDAVIIATGVTRLVPKLPGIEMAKLVDAEDVLTGRAEVGAKVVVIGGGVVGCETAEFLAVKGKKVTIVEMMDNLAAGMERAHKQYLLERLDLLGVNILTETRGEAVEEEGLLVNTETRTKEVLPADTVVLATGAVVNQELYRELSGRVSEIYLVGDCVEPRCIFEAIAEGFDAGRAI</sequence>
<evidence type="ECO:0000313" key="6">
    <source>
        <dbReference type="EMBL" id="GAH04010.1"/>
    </source>
</evidence>
<accession>X1D6V8</accession>
<dbReference type="PRINTS" id="PR00368">
    <property type="entry name" value="FADPNR"/>
</dbReference>
<feature type="non-terminal residue" evidence="6">
    <location>
        <position position="1"/>
    </location>
</feature>
<feature type="domain" description="FAD/NAD(P)-binding" evidence="5">
    <location>
        <begin position="47"/>
        <end position="193"/>
    </location>
</feature>
<protein>
    <recommendedName>
        <fullName evidence="5">FAD/NAD(P)-binding domain-containing protein</fullName>
    </recommendedName>
</protein>
<evidence type="ECO:0000256" key="1">
    <source>
        <dbReference type="ARBA" id="ARBA00001917"/>
    </source>
</evidence>
<dbReference type="InterPro" id="IPR023753">
    <property type="entry name" value="FAD/NAD-binding_dom"/>
</dbReference>
<keyword evidence="4" id="KW-0560">Oxidoreductase</keyword>
<dbReference type="GO" id="GO:0016491">
    <property type="term" value="F:oxidoreductase activity"/>
    <property type="evidence" value="ECO:0007669"/>
    <property type="project" value="UniProtKB-KW"/>
</dbReference>
<evidence type="ECO:0000256" key="3">
    <source>
        <dbReference type="ARBA" id="ARBA00022643"/>
    </source>
</evidence>
<dbReference type="InterPro" id="IPR036188">
    <property type="entry name" value="FAD/NAD-bd_sf"/>
</dbReference>
<evidence type="ECO:0000256" key="2">
    <source>
        <dbReference type="ARBA" id="ARBA00022630"/>
    </source>
</evidence>
<keyword evidence="3" id="KW-0288">FMN</keyword>
<gene>
    <name evidence="6" type="ORF">S01H4_44131</name>
</gene>
<reference evidence="6" key="1">
    <citation type="journal article" date="2014" name="Front. Microbiol.">
        <title>High frequency of phylogenetically diverse reductive dehalogenase-homologous genes in deep subseafloor sedimentary metagenomes.</title>
        <authorList>
            <person name="Kawai M."/>
            <person name="Futagami T."/>
            <person name="Toyoda A."/>
            <person name="Takaki Y."/>
            <person name="Nishi S."/>
            <person name="Hori S."/>
            <person name="Arai W."/>
            <person name="Tsubouchi T."/>
            <person name="Morono Y."/>
            <person name="Uchiyama I."/>
            <person name="Ito T."/>
            <person name="Fujiyama A."/>
            <person name="Inagaki F."/>
            <person name="Takami H."/>
        </authorList>
    </citation>
    <scope>NUCLEOTIDE SEQUENCE</scope>
    <source>
        <strain evidence="6">Expedition CK06-06</strain>
    </source>
</reference>
<dbReference type="InterPro" id="IPR051793">
    <property type="entry name" value="NADH:flavin_oxidoreductase"/>
</dbReference>
<proteinExistence type="predicted"/>
<keyword evidence="2" id="KW-0285">Flavoprotein</keyword>
<dbReference type="PRINTS" id="PR00411">
    <property type="entry name" value="PNDRDTASEI"/>
</dbReference>
<dbReference type="PANTHER" id="PTHR42917">
    <property type="entry name" value="2,4-DIENOYL-COA REDUCTASE"/>
    <property type="match status" value="1"/>
</dbReference>